<protein>
    <submittedName>
        <fullName evidence="5">ABC transporter ATP-binding protein</fullName>
    </submittedName>
</protein>
<name>A0ABW5PDY3_9BACL</name>
<sequence length="268" mass="29315">MSTSTALELKRISHFYVNDGGAALALQNLSLTVEQGEFVSLVGPSGCGKTTLLSIIAGIILPTEGSVQVSGHRVFGPSPKVGYMLQQDYLFPWRTIEENAVIGLELNGTLTKENREYVLHLLNQFGLGAQKGKYPTELSGGMRQRVALVRTMAVKPDLLLLDEPFSALDYQTKLQLEDLVFETMKSHGKTAVLVTHDISEAIAMSDRLIVMAPNPGRIRKEIVLPDSIARSMPLRAREQEGFLQLFHDVWNEFDAMESGGAGNAVTTG</sequence>
<dbReference type="SMART" id="SM00382">
    <property type="entry name" value="AAA"/>
    <property type="match status" value="1"/>
</dbReference>
<dbReference type="PANTHER" id="PTHR42788">
    <property type="entry name" value="TAURINE IMPORT ATP-BINDING PROTEIN-RELATED"/>
    <property type="match status" value="1"/>
</dbReference>
<dbReference type="InterPro" id="IPR003593">
    <property type="entry name" value="AAA+_ATPase"/>
</dbReference>
<comment type="caution">
    <text evidence="5">The sequence shown here is derived from an EMBL/GenBank/DDBJ whole genome shotgun (WGS) entry which is preliminary data.</text>
</comment>
<dbReference type="InterPro" id="IPR027417">
    <property type="entry name" value="P-loop_NTPase"/>
</dbReference>
<evidence type="ECO:0000313" key="5">
    <source>
        <dbReference type="EMBL" id="MFD2613131.1"/>
    </source>
</evidence>
<dbReference type="Proteomes" id="UP001597541">
    <property type="component" value="Unassembled WGS sequence"/>
</dbReference>
<proteinExistence type="predicted"/>
<evidence type="ECO:0000256" key="3">
    <source>
        <dbReference type="ARBA" id="ARBA00022840"/>
    </source>
</evidence>
<evidence type="ECO:0000256" key="1">
    <source>
        <dbReference type="ARBA" id="ARBA00022448"/>
    </source>
</evidence>
<dbReference type="Pfam" id="PF00005">
    <property type="entry name" value="ABC_tran"/>
    <property type="match status" value="1"/>
</dbReference>
<reference evidence="6" key="1">
    <citation type="journal article" date="2019" name="Int. J. Syst. Evol. Microbiol.">
        <title>The Global Catalogue of Microorganisms (GCM) 10K type strain sequencing project: providing services to taxonomists for standard genome sequencing and annotation.</title>
        <authorList>
            <consortium name="The Broad Institute Genomics Platform"/>
            <consortium name="The Broad Institute Genome Sequencing Center for Infectious Disease"/>
            <person name="Wu L."/>
            <person name="Ma J."/>
        </authorList>
    </citation>
    <scope>NUCLEOTIDE SEQUENCE [LARGE SCALE GENOMIC DNA]</scope>
    <source>
        <strain evidence="6">KCTC 3950</strain>
    </source>
</reference>
<dbReference type="SUPFAM" id="SSF52540">
    <property type="entry name" value="P-loop containing nucleoside triphosphate hydrolases"/>
    <property type="match status" value="1"/>
</dbReference>
<keyword evidence="3 5" id="KW-0067">ATP-binding</keyword>
<organism evidence="5 6">
    <name type="scientific">Paenibacillus gansuensis</name>
    <dbReference type="NCBI Taxonomy" id="306542"/>
    <lineage>
        <taxon>Bacteria</taxon>
        <taxon>Bacillati</taxon>
        <taxon>Bacillota</taxon>
        <taxon>Bacilli</taxon>
        <taxon>Bacillales</taxon>
        <taxon>Paenibacillaceae</taxon>
        <taxon>Paenibacillus</taxon>
    </lineage>
</organism>
<accession>A0ABW5PDY3</accession>
<evidence type="ECO:0000259" key="4">
    <source>
        <dbReference type="PROSITE" id="PS50893"/>
    </source>
</evidence>
<keyword evidence="6" id="KW-1185">Reference proteome</keyword>
<dbReference type="PANTHER" id="PTHR42788:SF21">
    <property type="entry name" value="ABC TRANSPORTER ATP-BINDING PROTEIN"/>
    <property type="match status" value="1"/>
</dbReference>
<dbReference type="CDD" id="cd03293">
    <property type="entry name" value="ABC_NrtD_SsuB_transporters"/>
    <property type="match status" value="1"/>
</dbReference>
<evidence type="ECO:0000313" key="6">
    <source>
        <dbReference type="Proteomes" id="UP001597541"/>
    </source>
</evidence>
<dbReference type="PROSITE" id="PS50893">
    <property type="entry name" value="ABC_TRANSPORTER_2"/>
    <property type="match status" value="1"/>
</dbReference>
<dbReference type="RefSeq" id="WP_377603166.1">
    <property type="nucleotide sequence ID" value="NZ_JBHUME010000007.1"/>
</dbReference>
<dbReference type="Gene3D" id="3.40.50.300">
    <property type="entry name" value="P-loop containing nucleotide triphosphate hydrolases"/>
    <property type="match status" value="1"/>
</dbReference>
<keyword evidence="2" id="KW-0547">Nucleotide-binding</keyword>
<dbReference type="InterPro" id="IPR017871">
    <property type="entry name" value="ABC_transporter-like_CS"/>
</dbReference>
<dbReference type="GO" id="GO:0005524">
    <property type="term" value="F:ATP binding"/>
    <property type="evidence" value="ECO:0007669"/>
    <property type="project" value="UniProtKB-KW"/>
</dbReference>
<gene>
    <name evidence="5" type="ORF">ACFSUF_11920</name>
</gene>
<feature type="domain" description="ABC transporter" evidence="4">
    <location>
        <begin position="7"/>
        <end position="240"/>
    </location>
</feature>
<evidence type="ECO:0000256" key="2">
    <source>
        <dbReference type="ARBA" id="ARBA00022741"/>
    </source>
</evidence>
<dbReference type="InterPro" id="IPR003439">
    <property type="entry name" value="ABC_transporter-like_ATP-bd"/>
</dbReference>
<dbReference type="EMBL" id="JBHUME010000007">
    <property type="protein sequence ID" value="MFD2613131.1"/>
    <property type="molecule type" value="Genomic_DNA"/>
</dbReference>
<dbReference type="InterPro" id="IPR050166">
    <property type="entry name" value="ABC_transporter_ATP-bind"/>
</dbReference>
<keyword evidence="1" id="KW-0813">Transport</keyword>
<dbReference type="PROSITE" id="PS00211">
    <property type="entry name" value="ABC_TRANSPORTER_1"/>
    <property type="match status" value="1"/>
</dbReference>